<dbReference type="GO" id="GO:0016787">
    <property type="term" value="F:hydrolase activity"/>
    <property type="evidence" value="ECO:0007669"/>
    <property type="project" value="UniProtKB-KW"/>
</dbReference>
<name>G5ICA7_9FIRM</name>
<dbReference type="PANTHER" id="PTHR48081">
    <property type="entry name" value="AB HYDROLASE SUPERFAMILY PROTEIN C4A8.06C"/>
    <property type="match status" value="1"/>
</dbReference>
<dbReference type="InterPro" id="IPR050300">
    <property type="entry name" value="GDXG_lipolytic_enzyme"/>
</dbReference>
<dbReference type="InterPro" id="IPR029058">
    <property type="entry name" value="AB_hydrolase_fold"/>
</dbReference>
<dbReference type="InterPro" id="IPR013094">
    <property type="entry name" value="AB_hydrolase_3"/>
</dbReference>
<sequence>MRDKKISVMGNLVRDMIQNVMETSLKEPIQTGEFRKNPVEPAWVCPAGYEYEIIETENFKMEYLRPGQVVTGRVILQLHGGGYIGPMKNIYRKFAVGYSKLSYGGDVLTIDYRVAPEHPYPAALEDAVFAYQWLLEEKKYRASQIVVAGDSAGGGLSLALGLYLRDHHMPMPAGFILMSPWADLTCSGESHETNYGRDPLFGNSRESMLYNSSYIGEHEATEPYISPVFGEFDGFPPMLIQVGSYEMLLSDSQMVAKKAKKAGVKHRLSIYEGMFHDFQMSLGLFPESREAWEEVKRFLQILYGIKRKPEGRVVKRVRTPSRKEQLLGRLKAGLKTVTEIGAAGVKPASKQ</sequence>
<dbReference type="Gene3D" id="3.40.50.1820">
    <property type="entry name" value="alpha/beta hydrolase"/>
    <property type="match status" value="1"/>
</dbReference>
<dbReference type="PATRIC" id="fig|742737.3.peg.1095"/>
<keyword evidence="4" id="KW-1185">Reference proteome</keyword>
<dbReference type="RefSeq" id="WP_006779076.1">
    <property type="nucleotide sequence ID" value="NZ_CP040506.1"/>
</dbReference>
<dbReference type="Proteomes" id="UP000005384">
    <property type="component" value="Unassembled WGS sequence"/>
</dbReference>
<evidence type="ECO:0000313" key="4">
    <source>
        <dbReference type="Proteomes" id="UP000005384"/>
    </source>
</evidence>
<organism evidence="3 4">
    <name type="scientific">Hungatella hathewayi WAL-18680</name>
    <dbReference type="NCBI Taxonomy" id="742737"/>
    <lineage>
        <taxon>Bacteria</taxon>
        <taxon>Bacillati</taxon>
        <taxon>Bacillota</taxon>
        <taxon>Clostridia</taxon>
        <taxon>Lachnospirales</taxon>
        <taxon>Lachnospiraceae</taxon>
        <taxon>Hungatella</taxon>
    </lineage>
</organism>
<gene>
    <name evidence="3" type="ORF">HMPREF9473_01090</name>
</gene>
<evidence type="ECO:0000256" key="1">
    <source>
        <dbReference type="ARBA" id="ARBA00022801"/>
    </source>
</evidence>
<keyword evidence="1" id="KW-0378">Hydrolase</keyword>
<dbReference type="SUPFAM" id="SSF53474">
    <property type="entry name" value="alpha/beta-Hydrolases"/>
    <property type="match status" value="1"/>
</dbReference>
<dbReference type="AlphaFoldDB" id="G5ICA7"/>
<proteinExistence type="predicted"/>
<dbReference type="EMBL" id="ADLN01000009">
    <property type="protein sequence ID" value="EHI61025.1"/>
    <property type="molecule type" value="Genomic_DNA"/>
</dbReference>
<accession>G5ICA7</accession>
<protein>
    <recommendedName>
        <fullName evidence="2">Alpha/beta hydrolase fold-3 domain-containing protein</fullName>
    </recommendedName>
</protein>
<dbReference type="PANTHER" id="PTHR48081:SF8">
    <property type="entry name" value="ALPHA_BETA HYDROLASE FOLD-3 DOMAIN-CONTAINING PROTEIN-RELATED"/>
    <property type="match status" value="1"/>
</dbReference>
<evidence type="ECO:0000259" key="2">
    <source>
        <dbReference type="Pfam" id="PF07859"/>
    </source>
</evidence>
<comment type="caution">
    <text evidence="3">The sequence shown here is derived from an EMBL/GenBank/DDBJ whole genome shotgun (WGS) entry which is preliminary data.</text>
</comment>
<dbReference type="Pfam" id="PF07859">
    <property type="entry name" value="Abhydrolase_3"/>
    <property type="match status" value="1"/>
</dbReference>
<feature type="domain" description="Alpha/beta hydrolase fold-3" evidence="2">
    <location>
        <begin position="75"/>
        <end position="279"/>
    </location>
</feature>
<dbReference type="OrthoDB" id="9815425at2"/>
<reference evidence="3 4" key="1">
    <citation type="submission" date="2011-08" db="EMBL/GenBank/DDBJ databases">
        <title>The Genome Sequence of Clostridium hathewayi WAL-18680.</title>
        <authorList>
            <consortium name="The Broad Institute Genome Sequencing Platform"/>
            <person name="Earl A."/>
            <person name="Ward D."/>
            <person name="Feldgarden M."/>
            <person name="Gevers D."/>
            <person name="Finegold S.M."/>
            <person name="Summanen P.H."/>
            <person name="Molitoris D.R."/>
            <person name="Song M."/>
            <person name="Daigneault M."/>
            <person name="Allen-Vercoe E."/>
            <person name="Young S.K."/>
            <person name="Zeng Q."/>
            <person name="Gargeya S."/>
            <person name="Fitzgerald M."/>
            <person name="Haas B."/>
            <person name="Abouelleil A."/>
            <person name="Alvarado L."/>
            <person name="Arachchi H.M."/>
            <person name="Berlin A."/>
            <person name="Brown A."/>
            <person name="Chapman S.B."/>
            <person name="Chen Z."/>
            <person name="Dunbar C."/>
            <person name="Freedman E."/>
            <person name="Gearin G."/>
            <person name="Gellesch M."/>
            <person name="Goldberg J."/>
            <person name="Griggs A."/>
            <person name="Gujja S."/>
            <person name="Heiman D."/>
            <person name="Howarth C."/>
            <person name="Larson L."/>
            <person name="Lui A."/>
            <person name="MacDonald P.J.P."/>
            <person name="Montmayeur A."/>
            <person name="Murphy C."/>
            <person name="Neiman D."/>
            <person name="Pearson M."/>
            <person name="Priest M."/>
            <person name="Roberts A."/>
            <person name="Saif S."/>
            <person name="Shea T."/>
            <person name="Shenoy N."/>
            <person name="Sisk P."/>
            <person name="Stolte C."/>
            <person name="Sykes S."/>
            <person name="Wortman J."/>
            <person name="Nusbaum C."/>
            <person name="Birren B."/>
        </authorList>
    </citation>
    <scope>NUCLEOTIDE SEQUENCE [LARGE SCALE GENOMIC DNA]</scope>
    <source>
        <strain evidence="3 4">WAL-18680</strain>
    </source>
</reference>
<dbReference type="HOGENOM" id="CLU_012494_13_1_9"/>
<evidence type="ECO:0000313" key="3">
    <source>
        <dbReference type="EMBL" id="EHI61025.1"/>
    </source>
</evidence>